<dbReference type="Pfam" id="PF01557">
    <property type="entry name" value="FAA_hydrolase"/>
    <property type="match status" value="1"/>
</dbReference>
<dbReference type="SUPFAM" id="SSF56529">
    <property type="entry name" value="FAH"/>
    <property type="match status" value="1"/>
</dbReference>
<dbReference type="GO" id="GO:0006107">
    <property type="term" value="P:oxaloacetate metabolic process"/>
    <property type="evidence" value="ECO:0007669"/>
    <property type="project" value="UniProtKB-ARBA"/>
</dbReference>
<dbReference type="PANTHER" id="PTHR11820:SF100">
    <property type="entry name" value="FUMARYLACETOACETATE HYDROLASE FAMILY PROTEIN (AFU_ORTHOLOGUE AFUA_4G01490)"/>
    <property type="match status" value="1"/>
</dbReference>
<organism evidence="4 5">
    <name type="scientific">Dendryphion nanum</name>
    <dbReference type="NCBI Taxonomy" id="256645"/>
    <lineage>
        <taxon>Eukaryota</taxon>
        <taxon>Fungi</taxon>
        <taxon>Dikarya</taxon>
        <taxon>Ascomycota</taxon>
        <taxon>Pezizomycotina</taxon>
        <taxon>Dothideomycetes</taxon>
        <taxon>Pleosporomycetidae</taxon>
        <taxon>Pleosporales</taxon>
        <taxon>Torulaceae</taxon>
        <taxon>Dendryphion</taxon>
    </lineage>
</organism>
<protein>
    <submittedName>
        <fullName evidence="4">Fumarylacetoacetate hydrolase family protein</fullName>
    </submittedName>
</protein>
<dbReference type="PANTHER" id="PTHR11820">
    <property type="entry name" value="ACYLPYRUVASE"/>
    <property type="match status" value="1"/>
</dbReference>
<dbReference type="AlphaFoldDB" id="A0A9P9E5L8"/>
<dbReference type="InterPro" id="IPR036663">
    <property type="entry name" value="Fumarylacetoacetase_C_sf"/>
</dbReference>
<keyword evidence="5" id="KW-1185">Reference proteome</keyword>
<evidence type="ECO:0000256" key="2">
    <source>
        <dbReference type="ARBA" id="ARBA00022723"/>
    </source>
</evidence>
<feature type="domain" description="Fumarylacetoacetase-like C-terminal" evidence="3">
    <location>
        <begin position="69"/>
        <end position="284"/>
    </location>
</feature>
<keyword evidence="2" id="KW-0479">Metal-binding</keyword>
<evidence type="ECO:0000313" key="4">
    <source>
        <dbReference type="EMBL" id="KAH7131830.1"/>
    </source>
</evidence>
<comment type="caution">
    <text evidence="4">The sequence shown here is derived from an EMBL/GenBank/DDBJ whole genome shotgun (WGS) entry which is preliminary data.</text>
</comment>
<sequence length="287" mass="31408">MTVDFNRLVRFKDDEGTIRYGEAPEDLDQLVGKPVSVYGGTVPWELERTGSTATIAEVLCPLPLIPIYYGIGLNYKQHIAESGFPTPQYPVVFTKPPGALAGPYQDIAIDAQCTNMDYEGELCVIIGKEIRNFKKDSMDVNEYVLGYTVGNDVSSRFWQMAPQSGNQHGYAKSFDCFGPIGPVVVSPKSPSLKERLDGNGTPDLELRTLVNGEKRQNTRTNDLLFGVSSIVEHLSRGTTLSQGTVIMTGTPSGVAAFLSPPNWLKSGDVVEVEIEQLGKIRNKMVIS</sequence>
<reference evidence="4" key="1">
    <citation type="journal article" date="2021" name="Nat. Commun.">
        <title>Genetic determinants of endophytism in the Arabidopsis root mycobiome.</title>
        <authorList>
            <person name="Mesny F."/>
            <person name="Miyauchi S."/>
            <person name="Thiergart T."/>
            <person name="Pickel B."/>
            <person name="Atanasova L."/>
            <person name="Karlsson M."/>
            <person name="Huettel B."/>
            <person name="Barry K.W."/>
            <person name="Haridas S."/>
            <person name="Chen C."/>
            <person name="Bauer D."/>
            <person name="Andreopoulos W."/>
            <person name="Pangilinan J."/>
            <person name="LaButti K."/>
            <person name="Riley R."/>
            <person name="Lipzen A."/>
            <person name="Clum A."/>
            <person name="Drula E."/>
            <person name="Henrissat B."/>
            <person name="Kohler A."/>
            <person name="Grigoriev I.V."/>
            <person name="Martin F.M."/>
            <person name="Hacquard S."/>
        </authorList>
    </citation>
    <scope>NUCLEOTIDE SEQUENCE</scope>
    <source>
        <strain evidence="4">MPI-CAGE-CH-0243</strain>
    </source>
</reference>
<keyword evidence="4" id="KW-0378">Hydrolase</keyword>
<name>A0A9P9E5L8_9PLEO</name>
<dbReference type="Proteomes" id="UP000700596">
    <property type="component" value="Unassembled WGS sequence"/>
</dbReference>
<evidence type="ECO:0000256" key="1">
    <source>
        <dbReference type="ARBA" id="ARBA00010211"/>
    </source>
</evidence>
<evidence type="ECO:0000313" key="5">
    <source>
        <dbReference type="Proteomes" id="UP000700596"/>
    </source>
</evidence>
<accession>A0A9P9E5L8</accession>
<dbReference type="InterPro" id="IPR011234">
    <property type="entry name" value="Fumarylacetoacetase-like_C"/>
</dbReference>
<gene>
    <name evidence="4" type="ORF">B0J11DRAFT_520182</name>
</gene>
<dbReference type="GO" id="GO:0050163">
    <property type="term" value="F:oxaloacetate tautomerase activity"/>
    <property type="evidence" value="ECO:0007669"/>
    <property type="project" value="UniProtKB-ARBA"/>
</dbReference>
<dbReference type="GO" id="GO:0046872">
    <property type="term" value="F:metal ion binding"/>
    <property type="evidence" value="ECO:0007669"/>
    <property type="project" value="UniProtKB-KW"/>
</dbReference>
<dbReference type="EMBL" id="JAGMWT010000003">
    <property type="protein sequence ID" value="KAH7131830.1"/>
    <property type="molecule type" value="Genomic_DNA"/>
</dbReference>
<dbReference type="OrthoDB" id="411064at2759"/>
<evidence type="ECO:0000259" key="3">
    <source>
        <dbReference type="Pfam" id="PF01557"/>
    </source>
</evidence>
<proteinExistence type="inferred from homology"/>
<dbReference type="Gene3D" id="3.90.850.10">
    <property type="entry name" value="Fumarylacetoacetase-like, C-terminal domain"/>
    <property type="match status" value="1"/>
</dbReference>
<dbReference type="FunFam" id="3.90.850.10:FF:000002">
    <property type="entry name" value="2-hydroxyhepta-2,4-diene-1,7-dioate isomerase"/>
    <property type="match status" value="1"/>
</dbReference>
<dbReference type="GO" id="GO:0016787">
    <property type="term" value="F:hydrolase activity"/>
    <property type="evidence" value="ECO:0007669"/>
    <property type="project" value="UniProtKB-KW"/>
</dbReference>
<comment type="similarity">
    <text evidence="1">Belongs to the FAH family.</text>
</comment>